<gene>
    <name evidence="5" type="ORF">M9Y10_021256</name>
    <name evidence="4" type="ORF">M9Y10_036951</name>
</gene>
<name>A0ABR2HDG5_9EUKA</name>
<feature type="region of interest" description="Disordered" evidence="2">
    <location>
        <begin position="155"/>
        <end position="200"/>
    </location>
</feature>
<evidence type="ECO:0000256" key="1">
    <source>
        <dbReference type="SAM" id="Coils"/>
    </source>
</evidence>
<accession>A0ABR2HDG5</accession>
<evidence type="ECO:0000313" key="6">
    <source>
        <dbReference type="Proteomes" id="UP001470230"/>
    </source>
</evidence>
<reference evidence="5 6" key="1">
    <citation type="submission" date="2024-04" db="EMBL/GenBank/DDBJ databases">
        <title>Tritrichomonas musculus Genome.</title>
        <authorList>
            <person name="Alves-Ferreira E."/>
            <person name="Grigg M."/>
            <person name="Lorenzi H."/>
            <person name="Galac M."/>
        </authorList>
    </citation>
    <scope>NUCLEOTIDE SEQUENCE [LARGE SCALE GENOMIC DNA]</scope>
    <source>
        <strain evidence="5 6">EAF2021</strain>
    </source>
</reference>
<feature type="domain" description="At4g15545-like C-terminal" evidence="3">
    <location>
        <begin position="201"/>
        <end position="260"/>
    </location>
</feature>
<dbReference type="InterPro" id="IPR058935">
    <property type="entry name" value="At4g15545-like_C"/>
</dbReference>
<dbReference type="Pfam" id="PF25972">
    <property type="entry name" value="At4g15545_C"/>
    <property type="match status" value="1"/>
</dbReference>
<feature type="compositionally biased region" description="Polar residues" evidence="2">
    <location>
        <begin position="155"/>
        <end position="168"/>
    </location>
</feature>
<evidence type="ECO:0000313" key="4">
    <source>
        <dbReference type="EMBL" id="KAK8834032.1"/>
    </source>
</evidence>
<keyword evidence="6" id="KW-1185">Reference proteome</keyword>
<comment type="caution">
    <text evidence="5">The sequence shown here is derived from an EMBL/GenBank/DDBJ whole genome shotgun (WGS) entry which is preliminary data.</text>
</comment>
<keyword evidence="1" id="KW-0175">Coiled coil</keyword>
<dbReference type="EMBL" id="JAPFFF010000031">
    <property type="protein sequence ID" value="KAK8845078.1"/>
    <property type="molecule type" value="Genomic_DNA"/>
</dbReference>
<evidence type="ECO:0000256" key="2">
    <source>
        <dbReference type="SAM" id="MobiDB-lite"/>
    </source>
</evidence>
<dbReference type="Proteomes" id="UP001470230">
    <property type="component" value="Unassembled WGS sequence"/>
</dbReference>
<feature type="coiled-coil region" evidence="1">
    <location>
        <begin position="24"/>
        <end position="86"/>
    </location>
</feature>
<protein>
    <recommendedName>
        <fullName evidence="3">At4g15545-like C-terminal domain-containing protein</fullName>
    </recommendedName>
</protein>
<proteinExistence type="predicted"/>
<evidence type="ECO:0000313" key="5">
    <source>
        <dbReference type="EMBL" id="KAK8845078.1"/>
    </source>
</evidence>
<organism evidence="5 6">
    <name type="scientific">Tritrichomonas musculus</name>
    <dbReference type="NCBI Taxonomy" id="1915356"/>
    <lineage>
        <taxon>Eukaryota</taxon>
        <taxon>Metamonada</taxon>
        <taxon>Parabasalia</taxon>
        <taxon>Tritrichomonadida</taxon>
        <taxon>Tritrichomonadidae</taxon>
        <taxon>Tritrichomonas</taxon>
    </lineage>
</organism>
<sequence length="263" mass="30064">MQLDAEDELSAAIDQVQRAATMVKQQRSIEAKMWQKRIQELSEENDLLQNQLADLQNENRQMKADLQSQSAEIESLRALNASLTRTLQSRDQDIQRFVSFNQNLKGLIDQQPIDSTPPLSTKVDINYSSLNNSSYQQQQQNSASFSAYSPNKTQKYSFNSPIKPSTTANQYSSNNYNYNNYSPSSSMRNNPSSTSSSSSKSSQFIKAAKEELTYSDFNQMINEIKLYNKHSQTRDETIKHVERLLCPTHRSLYEQFLPMISGI</sequence>
<dbReference type="EMBL" id="JAPFFF010000547">
    <property type="protein sequence ID" value="KAK8834032.1"/>
    <property type="molecule type" value="Genomic_DNA"/>
</dbReference>
<evidence type="ECO:0000259" key="3">
    <source>
        <dbReference type="Pfam" id="PF25972"/>
    </source>
</evidence>
<feature type="compositionally biased region" description="Low complexity" evidence="2">
    <location>
        <begin position="169"/>
        <end position="200"/>
    </location>
</feature>